<keyword evidence="4" id="KW-1185">Reference proteome</keyword>
<feature type="signal peptide" evidence="1">
    <location>
        <begin position="1"/>
        <end position="21"/>
    </location>
</feature>
<dbReference type="RefSeq" id="WP_319952938.1">
    <property type="nucleotide sequence ID" value="NZ_JAXAVX010000001.1"/>
</dbReference>
<feature type="chain" id="PRO_5045647289" evidence="1">
    <location>
        <begin position="22"/>
        <end position="303"/>
    </location>
</feature>
<dbReference type="Proteomes" id="UP001277761">
    <property type="component" value="Unassembled WGS sequence"/>
</dbReference>
<evidence type="ECO:0000313" key="3">
    <source>
        <dbReference type="EMBL" id="MDX8150796.1"/>
    </source>
</evidence>
<evidence type="ECO:0000256" key="1">
    <source>
        <dbReference type="SAM" id="SignalP"/>
    </source>
</evidence>
<dbReference type="PROSITE" id="PS51257">
    <property type="entry name" value="PROKAR_LIPOPROTEIN"/>
    <property type="match status" value="1"/>
</dbReference>
<organism evidence="3 4">
    <name type="scientific">Patulibacter brassicae</name>
    <dbReference type="NCBI Taxonomy" id="1705717"/>
    <lineage>
        <taxon>Bacteria</taxon>
        <taxon>Bacillati</taxon>
        <taxon>Actinomycetota</taxon>
        <taxon>Thermoleophilia</taxon>
        <taxon>Solirubrobacterales</taxon>
        <taxon>Patulibacteraceae</taxon>
        <taxon>Patulibacter</taxon>
    </lineage>
</organism>
<sequence length="303" mass="31257">MRTTVTALLAAALLGGCGLGAGDPPSDVALRITEDAGTRPLREIPRPEVAGEDTVARLLQRNAKVETSFSGRFVSAIDGRPGGEDADGRRRDWLYFVDGVLADRGAADVRVQDGDDVWWDRSDTGLAGVTAVVGAFPAPLAGSAAPVLGCADPATAPCAAAAVRLREAGAAARPVALDAARPSRDRAARRVLVGPWSALRRDPVAGLLAGDPRRSGVYAIVTDDGLVPLDVRGRTAPVARRWALIAALRPRGGGVTWVVTGATQADANRAAKALREPALSGRFAVALLGAGRPVGLPRPADAR</sequence>
<dbReference type="EMBL" id="JAXAVX010000001">
    <property type="protein sequence ID" value="MDX8150796.1"/>
    <property type="molecule type" value="Genomic_DNA"/>
</dbReference>
<reference evidence="3 4" key="1">
    <citation type="submission" date="2023-11" db="EMBL/GenBank/DDBJ databases">
        <authorList>
            <person name="Xu M."/>
            <person name="Jiang T."/>
        </authorList>
    </citation>
    <scope>NUCLEOTIDE SEQUENCE [LARGE SCALE GENOMIC DNA]</scope>
    <source>
        <strain evidence="3 4">SD</strain>
    </source>
</reference>
<name>A0ABU4VIP7_9ACTN</name>
<evidence type="ECO:0000313" key="4">
    <source>
        <dbReference type="Proteomes" id="UP001277761"/>
    </source>
</evidence>
<feature type="domain" description="Transcobalamin-like C-terminal" evidence="2">
    <location>
        <begin position="53"/>
        <end position="120"/>
    </location>
</feature>
<dbReference type="Pfam" id="PF14478">
    <property type="entry name" value="DUF4430"/>
    <property type="match status" value="1"/>
</dbReference>
<dbReference type="InterPro" id="IPR027954">
    <property type="entry name" value="Transcobalamin-like_C"/>
</dbReference>
<evidence type="ECO:0000259" key="2">
    <source>
        <dbReference type="Pfam" id="PF14478"/>
    </source>
</evidence>
<protein>
    <submittedName>
        <fullName evidence="3">DUF4430 domain-containing protein</fullName>
    </submittedName>
</protein>
<gene>
    <name evidence="3" type="ORF">SK069_04250</name>
</gene>
<keyword evidence="1" id="KW-0732">Signal</keyword>
<accession>A0ABU4VIP7</accession>
<dbReference type="Gene3D" id="2.170.130.30">
    <property type="match status" value="1"/>
</dbReference>
<proteinExistence type="predicted"/>
<comment type="caution">
    <text evidence="3">The sequence shown here is derived from an EMBL/GenBank/DDBJ whole genome shotgun (WGS) entry which is preliminary data.</text>
</comment>